<dbReference type="EMBL" id="AP017972">
    <property type="protein sequence ID" value="BAW98390.1"/>
    <property type="molecule type" value="Genomic_DNA"/>
</dbReference>
<organism evidence="1 2">
    <name type="scientific">Vibrio phage pTD1</name>
    <dbReference type="NCBI Taxonomy" id="1938577"/>
    <lineage>
        <taxon>Viruses</taxon>
        <taxon>Duplodnaviria</taxon>
        <taxon>Heunggongvirae</taxon>
        <taxon>Uroviricota</taxon>
        <taxon>Caudoviricetes</taxon>
        <taxon>Chimalliviridae</taxon>
        <taxon>Gorgonvirinae</taxon>
        <taxon>Tidunavirus</taxon>
        <taxon>Tidunavirus pTD1</taxon>
    </lineage>
</organism>
<sequence>MGCEPGSHFHRTVTDHLVSAIALHKNDRLLKERLLIAHDLIQFVFDQSLMKITQRQNFHVEYNVEQKLISLGKIP</sequence>
<dbReference type="OrthoDB" id="37967at10239"/>
<evidence type="ECO:0000313" key="2">
    <source>
        <dbReference type="Proteomes" id="UP000221243"/>
    </source>
</evidence>
<dbReference type="Proteomes" id="UP000221243">
    <property type="component" value="Segment"/>
</dbReference>
<dbReference type="KEGG" id="vg:40075197"/>
<proteinExistence type="predicted"/>
<keyword evidence="2" id="KW-1185">Reference proteome</keyword>
<name>A0A1Q2U342_9CAUD</name>
<dbReference type="RefSeq" id="YP_009599468.1">
    <property type="nucleotide sequence ID" value="NC_041916.1"/>
</dbReference>
<dbReference type="GeneID" id="40075197"/>
<protein>
    <submittedName>
        <fullName evidence="1">Uncharacterized protein</fullName>
    </submittedName>
</protein>
<reference evidence="1 2" key="1">
    <citation type="submission" date="2017-01" db="EMBL/GenBank/DDBJ databases">
        <title>Complete Genome Sequence of Vibrio Parahaemolyticus Bacteriophage pTD1.</title>
        <authorList>
            <person name="Midorikawa Y."/>
            <person name="Sano M."/>
        </authorList>
    </citation>
    <scope>NUCLEOTIDE SEQUENCE [LARGE SCALE GENOMIC DNA]</scope>
    <source>
        <strain evidence="1">PTD1</strain>
    </source>
</reference>
<accession>A0A1Q2U342</accession>
<evidence type="ECO:0000313" key="1">
    <source>
        <dbReference type="EMBL" id="BAW98390.1"/>
    </source>
</evidence>